<dbReference type="EMBL" id="BPQH01000003">
    <property type="protein sequence ID" value="GJD48547.1"/>
    <property type="molecule type" value="Genomic_DNA"/>
</dbReference>
<protein>
    <submittedName>
        <fullName evidence="1">Uncharacterized protein</fullName>
    </submittedName>
</protein>
<gene>
    <name evidence="1" type="ORF">OPKNFCMD_1269</name>
</gene>
<reference evidence="1" key="1">
    <citation type="journal article" date="2021" name="Front. Microbiol.">
        <title>Comprehensive Comparative Genomics and Phenotyping of Methylobacterium Species.</title>
        <authorList>
            <person name="Alessa O."/>
            <person name="Ogura Y."/>
            <person name="Fujitani Y."/>
            <person name="Takami H."/>
            <person name="Hayashi T."/>
            <person name="Sahin N."/>
            <person name="Tani A."/>
        </authorList>
    </citation>
    <scope>NUCLEOTIDE SEQUENCE</scope>
    <source>
        <strain evidence="1">KCTC 52305</strain>
    </source>
</reference>
<reference evidence="1" key="2">
    <citation type="submission" date="2021-08" db="EMBL/GenBank/DDBJ databases">
        <authorList>
            <person name="Tani A."/>
            <person name="Ola A."/>
            <person name="Ogura Y."/>
            <person name="Katsura K."/>
            <person name="Hayashi T."/>
        </authorList>
    </citation>
    <scope>NUCLEOTIDE SEQUENCE</scope>
    <source>
        <strain evidence="1">KCTC 52305</strain>
    </source>
</reference>
<proteinExistence type="predicted"/>
<organism evidence="1 2">
    <name type="scientific">Methylobacterium crusticola</name>
    <dbReference type="NCBI Taxonomy" id="1697972"/>
    <lineage>
        <taxon>Bacteria</taxon>
        <taxon>Pseudomonadati</taxon>
        <taxon>Pseudomonadota</taxon>
        <taxon>Alphaproteobacteria</taxon>
        <taxon>Hyphomicrobiales</taxon>
        <taxon>Methylobacteriaceae</taxon>
        <taxon>Methylobacterium</taxon>
    </lineage>
</organism>
<name>A0ABQ4QVD8_9HYPH</name>
<dbReference type="Proteomes" id="UP001055167">
    <property type="component" value="Unassembled WGS sequence"/>
</dbReference>
<comment type="caution">
    <text evidence="1">The sequence shown here is derived from an EMBL/GenBank/DDBJ whole genome shotgun (WGS) entry which is preliminary data.</text>
</comment>
<evidence type="ECO:0000313" key="1">
    <source>
        <dbReference type="EMBL" id="GJD48547.1"/>
    </source>
</evidence>
<sequence>MDGFLAVVLVCAATVPVQDCTEATAADVRKVRVANEIGCAVGWQEIVARSDLREGLGRAAYLKTLCRRVRAEP</sequence>
<evidence type="ECO:0000313" key="2">
    <source>
        <dbReference type="Proteomes" id="UP001055167"/>
    </source>
</evidence>
<keyword evidence="2" id="KW-1185">Reference proteome</keyword>
<accession>A0ABQ4QVD8</accession>
<dbReference type="RefSeq" id="WP_128560310.1">
    <property type="nucleotide sequence ID" value="NZ_BPQH01000003.1"/>
</dbReference>